<dbReference type="Gene3D" id="3.30.710.10">
    <property type="entry name" value="Potassium Channel Kv1.1, Chain A"/>
    <property type="match status" value="1"/>
</dbReference>
<organism evidence="2 3">
    <name type="scientific">Lentinus brumalis</name>
    <dbReference type="NCBI Taxonomy" id="2498619"/>
    <lineage>
        <taxon>Eukaryota</taxon>
        <taxon>Fungi</taxon>
        <taxon>Dikarya</taxon>
        <taxon>Basidiomycota</taxon>
        <taxon>Agaricomycotina</taxon>
        <taxon>Agaricomycetes</taxon>
        <taxon>Polyporales</taxon>
        <taxon>Polyporaceae</taxon>
        <taxon>Lentinus</taxon>
    </lineage>
</organism>
<feature type="compositionally biased region" description="Basic and acidic residues" evidence="1">
    <location>
        <begin position="142"/>
        <end position="153"/>
    </location>
</feature>
<dbReference type="InterPro" id="IPR011333">
    <property type="entry name" value="SKP1/BTB/POZ_sf"/>
</dbReference>
<protein>
    <recommendedName>
        <fullName evidence="4">BTB domain-containing protein</fullName>
    </recommendedName>
</protein>
<evidence type="ECO:0000313" key="3">
    <source>
        <dbReference type="Proteomes" id="UP000256964"/>
    </source>
</evidence>
<gene>
    <name evidence="2" type="ORF">OH76DRAFT_1455600</name>
</gene>
<feature type="region of interest" description="Disordered" evidence="1">
    <location>
        <begin position="98"/>
        <end position="157"/>
    </location>
</feature>
<keyword evidence="3" id="KW-1185">Reference proteome</keyword>
<dbReference type="AlphaFoldDB" id="A0A371DCE4"/>
<proteinExistence type="predicted"/>
<evidence type="ECO:0008006" key="4">
    <source>
        <dbReference type="Google" id="ProtNLM"/>
    </source>
</evidence>
<evidence type="ECO:0000313" key="2">
    <source>
        <dbReference type="EMBL" id="RDX50132.1"/>
    </source>
</evidence>
<feature type="compositionally biased region" description="Acidic residues" evidence="1">
    <location>
        <begin position="98"/>
        <end position="111"/>
    </location>
</feature>
<sequence length="317" mass="35348">MGREQVSQFAMLASMTRGNFEDVKFYAFSRRSRAKAGVVDTPLSLYGNSALIRKASTHFDLVLTQGFAEGGITDLNAPYPRNRPSYVDVDDYRYASDSDLDDELEDPDDDPTGSFTKLSLEVPPAPGPPLPQEEGPAVEATVEDKGKEKDEAQTQRFSPARPGRVVFVDDIAYRTLQAFIFYAYFDQVSFAPLKSQEQAVAQPIAPYDPPSSSPKSMYRLADKYDIDALKVKASEDIKTKLTTENILTELFSSFTLTHPEIQQMELEFLYEHISEPNLLSRLPKWFQYLENGELPAGAANVFSSLVNKLVTATGRAK</sequence>
<reference evidence="2 3" key="1">
    <citation type="journal article" date="2018" name="Biotechnol. Biofuels">
        <title>Integrative visual omics of the white-rot fungus Polyporus brumalis exposes the biotechnological potential of its oxidative enzymes for delignifying raw plant biomass.</title>
        <authorList>
            <person name="Miyauchi S."/>
            <person name="Rancon A."/>
            <person name="Drula E."/>
            <person name="Hage H."/>
            <person name="Chaduli D."/>
            <person name="Favel A."/>
            <person name="Grisel S."/>
            <person name="Henrissat B."/>
            <person name="Herpoel-Gimbert I."/>
            <person name="Ruiz-Duenas F.J."/>
            <person name="Chevret D."/>
            <person name="Hainaut M."/>
            <person name="Lin J."/>
            <person name="Wang M."/>
            <person name="Pangilinan J."/>
            <person name="Lipzen A."/>
            <person name="Lesage-Meessen L."/>
            <person name="Navarro D."/>
            <person name="Riley R."/>
            <person name="Grigoriev I.V."/>
            <person name="Zhou S."/>
            <person name="Raouche S."/>
            <person name="Rosso M.N."/>
        </authorList>
    </citation>
    <scope>NUCLEOTIDE SEQUENCE [LARGE SCALE GENOMIC DNA]</scope>
    <source>
        <strain evidence="2 3">BRFM 1820</strain>
    </source>
</reference>
<name>A0A371DCE4_9APHY</name>
<evidence type="ECO:0000256" key="1">
    <source>
        <dbReference type="SAM" id="MobiDB-lite"/>
    </source>
</evidence>
<dbReference type="OrthoDB" id="6359816at2759"/>
<dbReference type="STRING" id="139420.A0A371DCE4"/>
<dbReference type="Proteomes" id="UP000256964">
    <property type="component" value="Unassembled WGS sequence"/>
</dbReference>
<dbReference type="EMBL" id="KZ857401">
    <property type="protein sequence ID" value="RDX50132.1"/>
    <property type="molecule type" value="Genomic_DNA"/>
</dbReference>
<accession>A0A371DCE4</accession>